<dbReference type="PANTHER" id="PTHR34474:SF4">
    <property type="entry name" value="HEME OXYGENASE (STAPHYLOBILIN-PRODUCING) 1"/>
    <property type="match status" value="1"/>
</dbReference>
<keyword evidence="3" id="KW-1185">Reference proteome</keyword>
<dbReference type="RefSeq" id="WP_089654184.1">
    <property type="nucleotide sequence ID" value="NZ_FNIZ01000020.1"/>
</dbReference>
<evidence type="ECO:0000313" key="3">
    <source>
        <dbReference type="Proteomes" id="UP000198860"/>
    </source>
</evidence>
<dbReference type="Gene3D" id="3.30.70.100">
    <property type="match status" value="1"/>
</dbReference>
<keyword evidence="2" id="KW-0503">Monooxygenase</keyword>
<dbReference type="PANTHER" id="PTHR34474">
    <property type="entry name" value="SIGNAL TRANSDUCTION PROTEIN TRAP"/>
    <property type="match status" value="1"/>
</dbReference>
<dbReference type="GO" id="GO:0004497">
    <property type="term" value="F:monooxygenase activity"/>
    <property type="evidence" value="ECO:0007669"/>
    <property type="project" value="UniProtKB-KW"/>
</dbReference>
<gene>
    <name evidence="2" type="ORF">SAMN05421677_12082</name>
</gene>
<dbReference type="STRING" id="240303.SAMN05421677_12082"/>
<sequence>MFVVDSMVKVPDHKADELIHIYQKRSRLVDQADGFISFQLLQNDKKPGELTVHLEWESKDAYLKWARSEQFKKIHELEKQYPDQELQGIVPKVSKYEVVAT</sequence>
<dbReference type="EMBL" id="FNIZ01000020">
    <property type="protein sequence ID" value="SDP51117.1"/>
    <property type="molecule type" value="Genomic_DNA"/>
</dbReference>
<proteinExistence type="predicted"/>
<organism evidence="2 3">
    <name type="scientific">Halobacillus aidingensis</name>
    <dbReference type="NCBI Taxonomy" id="240303"/>
    <lineage>
        <taxon>Bacteria</taxon>
        <taxon>Bacillati</taxon>
        <taxon>Bacillota</taxon>
        <taxon>Bacilli</taxon>
        <taxon>Bacillales</taxon>
        <taxon>Bacillaceae</taxon>
        <taxon>Halobacillus</taxon>
    </lineage>
</organism>
<dbReference type="SUPFAM" id="SSF54909">
    <property type="entry name" value="Dimeric alpha+beta barrel"/>
    <property type="match status" value="1"/>
</dbReference>
<protein>
    <submittedName>
        <fullName evidence="2">Heme-degrading monooxygenase HmoA</fullName>
    </submittedName>
</protein>
<dbReference type="PROSITE" id="PS51725">
    <property type="entry name" value="ABM"/>
    <property type="match status" value="1"/>
</dbReference>
<dbReference type="InterPro" id="IPR007138">
    <property type="entry name" value="ABM_dom"/>
</dbReference>
<feature type="domain" description="ABM" evidence="1">
    <location>
        <begin position="2"/>
        <end position="90"/>
    </location>
</feature>
<keyword evidence="2" id="KW-0560">Oxidoreductase</keyword>
<dbReference type="InterPro" id="IPR011008">
    <property type="entry name" value="Dimeric_a/b-barrel"/>
</dbReference>
<accession>A0A1H0TAR4</accession>
<dbReference type="InterPro" id="IPR050404">
    <property type="entry name" value="Heme-degrading_MO"/>
</dbReference>
<dbReference type="OrthoDB" id="2617048at2"/>
<name>A0A1H0TAR4_HALAD</name>
<evidence type="ECO:0000313" key="2">
    <source>
        <dbReference type="EMBL" id="SDP51117.1"/>
    </source>
</evidence>
<evidence type="ECO:0000259" key="1">
    <source>
        <dbReference type="PROSITE" id="PS51725"/>
    </source>
</evidence>
<reference evidence="3" key="1">
    <citation type="submission" date="2016-10" db="EMBL/GenBank/DDBJ databases">
        <authorList>
            <person name="Varghese N."/>
            <person name="Submissions S."/>
        </authorList>
    </citation>
    <scope>NUCLEOTIDE SEQUENCE [LARGE SCALE GENOMIC DNA]</scope>
    <source>
        <strain evidence="3">CGMCC 1.3703</strain>
    </source>
</reference>
<dbReference type="Pfam" id="PF03992">
    <property type="entry name" value="ABM"/>
    <property type="match status" value="1"/>
</dbReference>
<dbReference type="Proteomes" id="UP000198860">
    <property type="component" value="Unassembled WGS sequence"/>
</dbReference>
<dbReference type="AlphaFoldDB" id="A0A1H0TAR4"/>